<evidence type="ECO:0000313" key="1">
    <source>
        <dbReference type="EMBL" id="CUS05853.1"/>
    </source>
</evidence>
<dbReference type="AlphaFoldDB" id="A0A161JMS7"/>
<evidence type="ECO:0000313" key="2">
    <source>
        <dbReference type="Proteomes" id="UP000215027"/>
    </source>
</evidence>
<reference evidence="1" key="1">
    <citation type="submission" date="2016-01" db="EMBL/GenBank/DDBJ databases">
        <authorList>
            <person name="Mcilroy J.S."/>
            <person name="Karst M S."/>
            <person name="Albertsen M."/>
        </authorList>
    </citation>
    <scope>NUCLEOTIDE SEQUENCE</scope>
    <source>
        <strain evidence="1">Cfx-K</strain>
    </source>
</reference>
<protein>
    <submittedName>
        <fullName evidence="1">Uncharacterized protein</fullName>
    </submittedName>
</protein>
<dbReference type="KEGG" id="pbf:CFX0092_B0319"/>
<dbReference type="Proteomes" id="UP000215027">
    <property type="component" value="Chromosome II"/>
</dbReference>
<proteinExistence type="predicted"/>
<gene>
    <name evidence="1" type="ORF">CFX0092_B0319</name>
</gene>
<organism evidence="1 2">
    <name type="scientific">Candidatus Promineifilum breve</name>
    <dbReference type="NCBI Taxonomy" id="1806508"/>
    <lineage>
        <taxon>Bacteria</taxon>
        <taxon>Bacillati</taxon>
        <taxon>Chloroflexota</taxon>
        <taxon>Ardenticatenia</taxon>
        <taxon>Candidatus Promineifilales</taxon>
        <taxon>Candidatus Promineifilaceae</taxon>
        <taxon>Candidatus Promineifilum</taxon>
    </lineage>
</organism>
<name>A0A161JMS7_9CHLR</name>
<dbReference type="EMBL" id="LN890656">
    <property type="protein sequence ID" value="CUS05853.1"/>
    <property type="molecule type" value="Genomic_DNA"/>
</dbReference>
<keyword evidence="2" id="KW-1185">Reference proteome</keyword>
<sequence length="57" mass="6199">MELPAPLLPAGGTGSSTYMEAGAAPNKLRFSEFQSNLFSISLLRDKLPQEKTQLCEN</sequence>
<accession>A0A161JMS7</accession>